<gene>
    <name evidence="1" type="ORF">Sangu_2784600</name>
</gene>
<protein>
    <submittedName>
        <fullName evidence="1">Retrovirus-related Pol polyprotein from transposon RE2</fullName>
    </submittedName>
</protein>
<name>A0AAW2IU38_9LAMI</name>
<dbReference type="AlphaFoldDB" id="A0AAW2IU38"/>
<comment type="caution">
    <text evidence="1">The sequence shown here is derived from an EMBL/GenBank/DDBJ whole genome shotgun (WGS) entry which is preliminary data.</text>
</comment>
<dbReference type="SUPFAM" id="SSF56672">
    <property type="entry name" value="DNA/RNA polymerases"/>
    <property type="match status" value="1"/>
</dbReference>
<dbReference type="CDD" id="cd09272">
    <property type="entry name" value="RNase_HI_RT_Ty1"/>
    <property type="match status" value="1"/>
</dbReference>
<reference evidence="1" key="1">
    <citation type="submission" date="2020-06" db="EMBL/GenBank/DDBJ databases">
        <authorList>
            <person name="Li T."/>
            <person name="Hu X."/>
            <person name="Zhang T."/>
            <person name="Song X."/>
            <person name="Zhang H."/>
            <person name="Dai N."/>
            <person name="Sheng W."/>
            <person name="Hou X."/>
            <person name="Wei L."/>
        </authorList>
    </citation>
    <scope>NUCLEOTIDE SEQUENCE</scope>
    <source>
        <strain evidence="1">G01</strain>
        <tissue evidence="1">Leaf</tissue>
    </source>
</reference>
<reference evidence="1" key="2">
    <citation type="journal article" date="2024" name="Plant">
        <title>Genomic evolution and insights into agronomic trait innovations of Sesamum species.</title>
        <authorList>
            <person name="Miao H."/>
            <person name="Wang L."/>
            <person name="Qu L."/>
            <person name="Liu H."/>
            <person name="Sun Y."/>
            <person name="Le M."/>
            <person name="Wang Q."/>
            <person name="Wei S."/>
            <person name="Zheng Y."/>
            <person name="Lin W."/>
            <person name="Duan Y."/>
            <person name="Cao H."/>
            <person name="Xiong S."/>
            <person name="Wang X."/>
            <person name="Wei L."/>
            <person name="Li C."/>
            <person name="Ma Q."/>
            <person name="Ju M."/>
            <person name="Zhao R."/>
            <person name="Li G."/>
            <person name="Mu C."/>
            <person name="Tian Q."/>
            <person name="Mei H."/>
            <person name="Zhang T."/>
            <person name="Gao T."/>
            <person name="Zhang H."/>
        </authorList>
    </citation>
    <scope>NUCLEOTIDE SEQUENCE</scope>
    <source>
        <strain evidence="1">G01</strain>
    </source>
</reference>
<accession>A0AAW2IU38</accession>
<dbReference type="EMBL" id="JACGWK010001601">
    <property type="protein sequence ID" value="KAL0285328.1"/>
    <property type="molecule type" value="Genomic_DNA"/>
</dbReference>
<sequence>MDAKPASTPLPPGFKFSQDDGSLLPCPEQYRRLVGRLLYLGFFRPDISFFVQQLSQFLQHPHTSHWNAAIHVLRYLKGTLSLGLFFSAHGSFQLTAYSDASCVACLDTRRSITGFCIFLGSSLISSKMKKQATVSHSFAEAAVWVPQFAALHIIGNSVFHKHTKHPDVDCHLVRDQFKLGFIAPSHVPSSQQLADVFTKAVFVADFTRLIIKLGLVVSSLRGCGNIS</sequence>
<organism evidence="1">
    <name type="scientific">Sesamum angustifolium</name>
    <dbReference type="NCBI Taxonomy" id="2727405"/>
    <lineage>
        <taxon>Eukaryota</taxon>
        <taxon>Viridiplantae</taxon>
        <taxon>Streptophyta</taxon>
        <taxon>Embryophyta</taxon>
        <taxon>Tracheophyta</taxon>
        <taxon>Spermatophyta</taxon>
        <taxon>Magnoliopsida</taxon>
        <taxon>eudicotyledons</taxon>
        <taxon>Gunneridae</taxon>
        <taxon>Pentapetalae</taxon>
        <taxon>asterids</taxon>
        <taxon>lamiids</taxon>
        <taxon>Lamiales</taxon>
        <taxon>Pedaliaceae</taxon>
        <taxon>Sesamum</taxon>
    </lineage>
</organism>
<proteinExistence type="predicted"/>
<dbReference type="PANTHER" id="PTHR11439:SF465">
    <property type="entry name" value="REVERSE TRANSCRIPTASE TY1_COPIA-TYPE DOMAIN-CONTAINING PROTEIN"/>
    <property type="match status" value="1"/>
</dbReference>
<dbReference type="InterPro" id="IPR043502">
    <property type="entry name" value="DNA/RNA_pol_sf"/>
</dbReference>
<dbReference type="PANTHER" id="PTHR11439">
    <property type="entry name" value="GAG-POL-RELATED RETROTRANSPOSON"/>
    <property type="match status" value="1"/>
</dbReference>
<evidence type="ECO:0000313" key="1">
    <source>
        <dbReference type="EMBL" id="KAL0285328.1"/>
    </source>
</evidence>